<gene>
    <name evidence="14" type="ORF">ACFOGJ_17580</name>
</gene>
<keyword evidence="10" id="KW-0503">Monooxygenase</keyword>
<dbReference type="PANTHER" id="PTHR38674">
    <property type="entry name" value="ALKANE 1-MONOOXYGENASE 1"/>
    <property type="match status" value="1"/>
</dbReference>
<dbReference type="RefSeq" id="WP_379902896.1">
    <property type="nucleotide sequence ID" value="NZ_JBHRTR010000031.1"/>
</dbReference>
<evidence type="ECO:0000256" key="5">
    <source>
        <dbReference type="ARBA" id="ARBA00022692"/>
    </source>
</evidence>
<sequence>MAESLATGAPASARTSSALPHAYTAALALLSLAAIAAGSFWPLIVLGWLFLGHVALEVVLGNRFPARDPAPVAEHWTFTAVLLAVLPLQVAILGFGLWRLTLSAAPATVLEWIGIVALMGSTAGSFGITAAHELVHRREGWQRAVGIALLLIAHIPHFRIEHVHNHHPNVGTPKDPATAREGESVYAFFPRSIVGQYRSAWRIEADRMRRRGRNAYGAGNRMLHYLALQAVLDIGVLLVFGWAGLAVLLAQALIAVWLLETVNYVEHYGLRRKPLDPEGRRYEKLSAAHSWNAGQSATNVVLFNLGLHSAHHMEAARPYPALYNSADLPQLPTGYSGSVMLAMNPPLWFRIMAPRLAAARLDG</sequence>
<comment type="subcellular location">
    <subcellularLocation>
        <location evidence="1">Cell inner membrane</location>
        <topology evidence="1">Multi-pass membrane protein</topology>
    </subcellularLocation>
</comment>
<feature type="transmembrane region" description="Helical" evidence="12">
    <location>
        <begin position="230"/>
        <end position="259"/>
    </location>
</feature>
<evidence type="ECO:0000256" key="2">
    <source>
        <dbReference type="ARBA" id="ARBA00010823"/>
    </source>
</evidence>
<evidence type="ECO:0000256" key="3">
    <source>
        <dbReference type="ARBA" id="ARBA00022475"/>
    </source>
</evidence>
<keyword evidence="9" id="KW-0408">Iron</keyword>
<accession>A0ABV7L325</accession>
<evidence type="ECO:0000313" key="14">
    <source>
        <dbReference type="EMBL" id="MFC3229061.1"/>
    </source>
</evidence>
<dbReference type="Pfam" id="PF00487">
    <property type="entry name" value="FA_desaturase"/>
    <property type="match status" value="1"/>
</dbReference>
<keyword evidence="11 12" id="KW-0472">Membrane</keyword>
<keyword evidence="5 12" id="KW-0812">Transmembrane</keyword>
<dbReference type="PANTHER" id="PTHR38674:SF1">
    <property type="entry name" value="ALKANE 1-MONOOXYGENASE 1"/>
    <property type="match status" value="1"/>
</dbReference>
<evidence type="ECO:0000256" key="1">
    <source>
        <dbReference type="ARBA" id="ARBA00004429"/>
    </source>
</evidence>
<protein>
    <submittedName>
        <fullName evidence="14">Alkane 1-monooxygenase</fullName>
    </submittedName>
</protein>
<keyword evidence="7 12" id="KW-1133">Transmembrane helix</keyword>
<keyword evidence="8" id="KW-0560">Oxidoreductase</keyword>
<dbReference type="Proteomes" id="UP001595528">
    <property type="component" value="Unassembled WGS sequence"/>
</dbReference>
<evidence type="ECO:0000313" key="15">
    <source>
        <dbReference type="Proteomes" id="UP001595528"/>
    </source>
</evidence>
<evidence type="ECO:0000256" key="12">
    <source>
        <dbReference type="SAM" id="Phobius"/>
    </source>
</evidence>
<evidence type="ECO:0000256" key="7">
    <source>
        <dbReference type="ARBA" id="ARBA00022989"/>
    </source>
</evidence>
<keyword evidence="4" id="KW-0997">Cell inner membrane</keyword>
<comment type="similarity">
    <text evidence="2">Belongs to the fatty acid desaturase type 1 family. AlkB subfamily.</text>
</comment>
<feature type="domain" description="Fatty acid desaturase" evidence="13">
    <location>
        <begin position="112"/>
        <end position="322"/>
    </location>
</feature>
<organism evidence="14 15">
    <name type="scientific">Marinibaculum pumilum</name>
    <dbReference type="NCBI Taxonomy" id="1766165"/>
    <lineage>
        <taxon>Bacteria</taxon>
        <taxon>Pseudomonadati</taxon>
        <taxon>Pseudomonadota</taxon>
        <taxon>Alphaproteobacteria</taxon>
        <taxon>Rhodospirillales</taxon>
        <taxon>Rhodospirillaceae</taxon>
        <taxon>Marinibaculum</taxon>
    </lineage>
</organism>
<evidence type="ECO:0000256" key="4">
    <source>
        <dbReference type="ARBA" id="ARBA00022519"/>
    </source>
</evidence>
<feature type="transmembrane region" description="Helical" evidence="12">
    <location>
        <begin position="109"/>
        <end position="128"/>
    </location>
</feature>
<reference evidence="15" key="1">
    <citation type="journal article" date="2019" name="Int. J. Syst. Evol. Microbiol.">
        <title>The Global Catalogue of Microorganisms (GCM) 10K type strain sequencing project: providing services to taxonomists for standard genome sequencing and annotation.</title>
        <authorList>
            <consortium name="The Broad Institute Genomics Platform"/>
            <consortium name="The Broad Institute Genome Sequencing Center for Infectious Disease"/>
            <person name="Wu L."/>
            <person name="Ma J."/>
        </authorList>
    </citation>
    <scope>NUCLEOTIDE SEQUENCE [LARGE SCALE GENOMIC DNA]</scope>
    <source>
        <strain evidence="15">KCTC 42964</strain>
    </source>
</reference>
<comment type="caution">
    <text evidence="14">The sequence shown here is derived from an EMBL/GenBank/DDBJ whole genome shotgun (WGS) entry which is preliminary data.</text>
</comment>
<feature type="transmembrane region" description="Helical" evidence="12">
    <location>
        <begin position="76"/>
        <end position="97"/>
    </location>
</feature>
<dbReference type="CDD" id="cd03512">
    <property type="entry name" value="Alkane-hydroxylase"/>
    <property type="match status" value="1"/>
</dbReference>
<name>A0ABV7L325_9PROT</name>
<dbReference type="InterPro" id="IPR033885">
    <property type="entry name" value="AlkB/XylM"/>
</dbReference>
<dbReference type="EMBL" id="JBHRTR010000031">
    <property type="protein sequence ID" value="MFC3229061.1"/>
    <property type="molecule type" value="Genomic_DNA"/>
</dbReference>
<evidence type="ECO:0000256" key="11">
    <source>
        <dbReference type="ARBA" id="ARBA00023136"/>
    </source>
</evidence>
<dbReference type="InterPro" id="IPR005804">
    <property type="entry name" value="FA_desaturase_dom"/>
</dbReference>
<keyword evidence="6" id="KW-0479">Metal-binding</keyword>
<proteinExistence type="inferred from homology"/>
<keyword evidence="15" id="KW-1185">Reference proteome</keyword>
<evidence type="ECO:0000256" key="9">
    <source>
        <dbReference type="ARBA" id="ARBA00023004"/>
    </source>
</evidence>
<feature type="transmembrane region" description="Helical" evidence="12">
    <location>
        <begin position="23"/>
        <end position="56"/>
    </location>
</feature>
<keyword evidence="3" id="KW-1003">Cell membrane</keyword>
<evidence type="ECO:0000256" key="8">
    <source>
        <dbReference type="ARBA" id="ARBA00023002"/>
    </source>
</evidence>
<evidence type="ECO:0000256" key="10">
    <source>
        <dbReference type="ARBA" id="ARBA00023033"/>
    </source>
</evidence>
<evidence type="ECO:0000259" key="13">
    <source>
        <dbReference type="Pfam" id="PF00487"/>
    </source>
</evidence>
<evidence type="ECO:0000256" key="6">
    <source>
        <dbReference type="ARBA" id="ARBA00022723"/>
    </source>
</evidence>